<evidence type="ECO:0000313" key="2">
    <source>
        <dbReference type="EMBL" id="KAK4329221.1"/>
    </source>
</evidence>
<evidence type="ECO:0000313" key="3">
    <source>
        <dbReference type="Proteomes" id="UP001292094"/>
    </source>
</evidence>
<comment type="caution">
    <text evidence="2">The sequence shown here is derived from an EMBL/GenBank/DDBJ whole genome shotgun (WGS) entry which is preliminary data.</text>
</comment>
<dbReference type="Proteomes" id="UP001292094">
    <property type="component" value="Unassembled WGS sequence"/>
</dbReference>
<dbReference type="AlphaFoldDB" id="A0AAE1QM22"/>
<dbReference type="EMBL" id="JAWZYT010000029">
    <property type="protein sequence ID" value="KAK4329221.1"/>
    <property type="molecule type" value="Genomic_DNA"/>
</dbReference>
<gene>
    <name evidence="2" type="ORF">Pmani_000448</name>
</gene>
<protein>
    <submittedName>
        <fullName evidence="2">Uncharacterized protein</fullName>
    </submittedName>
</protein>
<feature type="compositionally biased region" description="Pro residues" evidence="1">
    <location>
        <begin position="1"/>
        <end position="11"/>
    </location>
</feature>
<reference evidence="2" key="1">
    <citation type="submission" date="2023-11" db="EMBL/GenBank/DDBJ databases">
        <title>Genome assemblies of two species of porcelain crab, Petrolisthes cinctipes and Petrolisthes manimaculis (Anomura: Porcellanidae).</title>
        <authorList>
            <person name="Angst P."/>
        </authorList>
    </citation>
    <scope>NUCLEOTIDE SEQUENCE</scope>
    <source>
        <strain evidence="2">PB745_02</strain>
        <tissue evidence="2">Gill</tissue>
    </source>
</reference>
<proteinExistence type="predicted"/>
<organism evidence="2 3">
    <name type="scientific">Petrolisthes manimaculis</name>
    <dbReference type="NCBI Taxonomy" id="1843537"/>
    <lineage>
        <taxon>Eukaryota</taxon>
        <taxon>Metazoa</taxon>
        <taxon>Ecdysozoa</taxon>
        <taxon>Arthropoda</taxon>
        <taxon>Crustacea</taxon>
        <taxon>Multicrustacea</taxon>
        <taxon>Malacostraca</taxon>
        <taxon>Eumalacostraca</taxon>
        <taxon>Eucarida</taxon>
        <taxon>Decapoda</taxon>
        <taxon>Pleocyemata</taxon>
        <taxon>Anomura</taxon>
        <taxon>Galatheoidea</taxon>
        <taxon>Porcellanidae</taxon>
        <taxon>Petrolisthes</taxon>
    </lineage>
</organism>
<name>A0AAE1QM22_9EUCA</name>
<feature type="region of interest" description="Disordered" evidence="1">
    <location>
        <begin position="1"/>
        <end position="70"/>
    </location>
</feature>
<keyword evidence="3" id="KW-1185">Reference proteome</keyword>
<evidence type="ECO:0000256" key="1">
    <source>
        <dbReference type="SAM" id="MobiDB-lite"/>
    </source>
</evidence>
<accession>A0AAE1QM22</accession>
<sequence length="70" mass="6954">MRLVPPPPPTSTRPGSGCRPVVDDSEAGTVRGEGGAVVEVQGAWSAAADRESGDAPETVPEGAGRTPGIS</sequence>